<dbReference type="InterPro" id="IPR001460">
    <property type="entry name" value="PCN-bd_Tpept"/>
</dbReference>
<proteinExistence type="predicted"/>
<dbReference type="Gene3D" id="3.90.1310.10">
    <property type="entry name" value="Penicillin-binding protein 2a (Domain 2)"/>
    <property type="match status" value="1"/>
</dbReference>
<keyword evidence="2" id="KW-0378">Hydrolase</keyword>
<comment type="subcellular location">
    <subcellularLocation>
        <location evidence="1">Membrane</location>
    </subcellularLocation>
</comment>
<comment type="caution">
    <text evidence="6">The sequence shown here is derived from an EMBL/GenBank/DDBJ whole genome shotgun (WGS) entry which is preliminary data.</text>
</comment>
<accession>A0A1Y2K9B3</accession>
<keyword evidence="6" id="KW-0808">Transferase</keyword>
<dbReference type="Pfam" id="PF00905">
    <property type="entry name" value="Transpeptidase"/>
    <property type="match status" value="1"/>
</dbReference>
<dbReference type="PANTHER" id="PTHR30627:SF1">
    <property type="entry name" value="PEPTIDOGLYCAN D,D-TRANSPEPTIDASE FTSI"/>
    <property type="match status" value="1"/>
</dbReference>
<dbReference type="InterPro" id="IPR036138">
    <property type="entry name" value="PBP_dimer_sf"/>
</dbReference>
<keyword evidence="7" id="KW-1185">Reference proteome</keyword>
<keyword evidence="2" id="KW-0121">Carboxypeptidase</keyword>
<dbReference type="Gene3D" id="3.30.450.330">
    <property type="match status" value="1"/>
</dbReference>
<dbReference type="InterPro" id="IPR012338">
    <property type="entry name" value="Beta-lactam/transpept-like"/>
</dbReference>
<feature type="domain" description="Penicillin-binding protein dimerisation" evidence="5">
    <location>
        <begin position="41"/>
        <end position="189"/>
    </location>
</feature>
<evidence type="ECO:0000313" key="7">
    <source>
        <dbReference type="Proteomes" id="UP000194003"/>
    </source>
</evidence>
<protein>
    <submittedName>
        <fullName evidence="6">Putative peptidoglycan glycosyltransferase</fullName>
    </submittedName>
</protein>
<dbReference type="AlphaFoldDB" id="A0A1Y2K9B3"/>
<dbReference type="Proteomes" id="UP000194003">
    <property type="component" value="Unassembled WGS sequence"/>
</dbReference>
<dbReference type="EMBL" id="LVJN01000015">
    <property type="protein sequence ID" value="OSM07066.1"/>
    <property type="molecule type" value="Genomic_DNA"/>
</dbReference>
<dbReference type="GO" id="GO:0008658">
    <property type="term" value="F:penicillin binding"/>
    <property type="evidence" value="ECO:0007669"/>
    <property type="project" value="InterPro"/>
</dbReference>
<dbReference type="SUPFAM" id="SSF56519">
    <property type="entry name" value="Penicillin binding protein dimerisation domain"/>
    <property type="match status" value="1"/>
</dbReference>
<dbReference type="Pfam" id="PF03717">
    <property type="entry name" value="PBP_dimer"/>
    <property type="match status" value="1"/>
</dbReference>
<dbReference type="STRING" id="1434232.MAIT1_00020"/>
<dbReference type="GO" id="GO:0004180">
    <property type="term" value="F:carboxypeptidase activity"/>
    <property type="evidence" value="ECO:0007669"/>
    <property type="project" value="UniProtKB-KW"/>
</dbReference>
<dbReference type="Gene3D" id="3.40.710.10">
    <property type="entry name" value="DD-peptidase/beta-lactamase superfamily"/>
    <property type="match status" value="1"/>
</dbReference>
<gene>
    <name evidence="6" type="ORF">MAIT1_00020</name>
</gene>
<reference evidence="6 7" key="1">
    <citation type="journal article" date="2016" name="BMC Genomics">
        <title>Combined genomic and structural analyses of a cultured magnetotactic bacterium reveals its niche adaptation to a dynamic environment.</title>
        <authorList>
            <person name="Araujo A.C."/>
            <person name="Morillo V."/>
            <person name="Cypriano J."/>
            <person name="Teixeira L.C."/>
            <person name="Leao P."/>
            <person name="Lyra S."/>
            <person name="Almeida L.G."/>
            <person name="Bazylinski D.A."/>
            <person name="Vasconcellos A.T."/>
            <person name="Abreu F."/>
            <person name="Lins U."/>
        </authorList>
    </citation>
    <scope>NUCLEOTIDE SEQUENCE [LARGE SCALE GENOMIC DNA]</scope>
    <source>
        <strain evidence="6 7">IT-1</strain>
    </source>
</reference>
<evidence type="ECO:0000259" key="5">
    <source>
        <dbReference type="Pfam" id="PF03717"/>
    </source>
</evidence>
<dbReference type="GO" id="GO:0005886">
    <property type="term" value="C:plasma membrane"/>
    <property type="evidence" value="ECO:0007669"/>
    <property type="project" value="TreeGrafter"/>
</dbReference>
<evidence type="ECO:0000256" key="1">
    <source>
        <dbReference type="ARBA" id="ARBA00004370"/>
    </source>
</evidence>
<evidence type="ECO:0000313" key="6">
    <source>
        <dbReference type="EMBL" id="OSM07066.1"/>
    </source>
</evidence>
<dbReference type="InterPro" id="IPR050515">
    <property type="entry name" value="Beta-lactam/transpept"/>
</dbReference>
<keyword evidence="2" id="KW-0645">Protease</keyword>
<dbReference type="GO" id="GO:0016740">
    <property type="term" value="F:transferase activity"/>
    <property type="evidence" value="ECO:0007669"/>
    <property type="project" value="UniProtKB-KW"/>
</dbReference>
<feature type="domain" description="Penicillin-binding protein transpeptidase" evidence="4">
    <location>
        <begin position="232"/>
        <end position="539"/>
    </location>
</feature>
<evidence type="ECO:0000259" key="4">
    <source>
        <dbReference type="Pfam" id="PF00905"/>
    </source>
</evidence>
<name>A0A1Y2K9B3_9PROT</name>
<dbReference type="GO" id="GO:0071555">
    <property type="term" value="P:cell wall organization"/>
    <property type="evidence" value="ECO:0007669"/>
    <property type="project" value="TreeGrafter"/>
</dbReference>
<dbReference type="InterPro" id="IPR005311">
    <property type="entry name" value="PBP_dimer"/>
</dbReference>
<evidence type="ECO:0000256" key="3">
    <source>
        <dbReference type="ARBA" id="ARBA00023136"/>
    </source>
</evidence>
<dbReference type="PANTHER" id="PTHR30627">
    <property type="entry name" value="PEPTIDOGLYCAN D,D-TRANSPEPTIDASE"/>
    <property type="match status" value="1"/>
</dbReference>
<evidence type="ECO:0000256" key="2">
    <source>
        <dbReference type="ARBA" id="ARBA00022645"/>
    </source>
</evidence>
<organism evidence="6 7">
    <name type="scientific">Magnetofaba australis IT-1</name>
    <dbReference type="NCBI Taxonomy" id="1434232"/>
    <lineage>
        <taxon>Bacteria</taxon>
        <taxon>Pseudomonadati</taxon>
        <taxon>Pseudomonadota</taxon>
        <taxon>Magnetococcia</taxon>
        <taxon>Magnetococcales</taxon>
        <taxon>Magnetococcaceae</taxon>
        <taxon>Magnetofaba</taxon>
    </lineage>
</organism>
<dbReference type="SUPFAM" id="SSF56601">
    <property type="entry name" value="beta-lactamase/transpeptidase-like"/>
    <property type="match status" value="1"/>
</dbReference>
<sequence>MIGLFGLSFLILTVRALDLFVLQGEMLGGRAKGQHQRKIAVPAERGLIEDRNGATLAISLPVKTLSVEMDRVENIAVLAKQLAPHLNVNWRILDERLRKYEGKKGAYPVIQREVPPSVARRIDGLNIPSVYFLPASKRVYPMGEVTAHILGFVNRDGVGKEGVESAFEKHLRGQPGSRLIVRDRLGRIMPGGRTIEPAQPGGDLVLSIDATVQYIAYRALLKAVDRFKAKAGSVVVMDPRNGQVLALVNQPSFNPNNLASSEPHHRRNRAVTDAYEPGSTFKVFTISAALDQGVVTPTTLINTENGRFRLADRTIRDFRSHKILSVAQVLHKSSNIGAAKIGLEMLKKGVSQEQYLYKFGFGSPTGIPLPYEASGKIPNIEHYQQVGQASRSYGYGITVTPLQLATAASAVVNGGLLFTPKLVLRRLIDGKLAPQVTEEPQQVLKAETSRAMRKILQGVVAPGGTAAKADVEGYVVAGKTGTARKAHNGGYKQGRFFSSFLGFVPADEPRLVIYTSIDEPQGRTYYGGQVAAPVFKEIAQEILPLLAVLPEQPKKLPPLPAISGYVFNPSRDIEEEKKGDDAPADNDAGALTDASLAQALEALEAKGIMPRVEGSGRVYAIEELNDGATVVKLR</sequence>
<keyword evidence="3" id="KW-0472">Membrane</keyword>